<reference evidence="3" key="2">
    <citation type="submission" date="2018-10" db="UniProtKB">
        <authorList>
            <consortium name="EnsemblPlants"/>
        </authorList>
    </citation>
    <scope>IDENTIFICATION</scope>
</reference>
<proteinExistence type="predicted"/>
<dbReference type="Gene3D" id="1.20.1280.50">
    <property type="match status" value="1"/>
</dbReference>
<dbReference type="Gramene" id="TraesCS4A02G322900.1">
    <property type="protein sequence ID" value="TraesCS4A02G322900.1"/>
    <property type="gene ID" value="TraesCS4A02G322900"/>
</dbReference>
<dbReference type="Pfam" id="PF00646">
    <property type="entry name" value="F-box"/>
    <property type="match status" value="1"/>
</dbReference>
<dbReference type="SUPFAM" id="SSF52047">
    <property type="entry name" value="RNI-like"/>
    <property type="match status" value="1"/>
</dbReference>
<evidence type="ECO:0008006" key="5">
    <source>
        <dbReference type="Google" id="ProtNLM"/>
    </source>
</evidence>
<dbReference type="PANTHER" id="PTHR34145:SF57">
    <property type="entry name" value="F-BOX DOMAIN-CONTAINING PROTEIN"/>
    <property type="match status" value="1"/>
</dbReference>
<feature type="domain" description="At1g61320/AtMIF1 LRR" evidence="2">
    <location>
        <begin position="288"/>
        <end position="629"/>
    </location>
</feature>
<organism evidence="3">
    <name type="scientific">Triticum aestivum</name>
    <name type="common">Wheat</name>
    <dbReference type="NCBI Taxonomy" id="4565"/>
    <lineage>
        <taxon>Eukaryota</taxon>
        <taxon>Viridiplantae</taxon>
        <taxon>Streptophyta</taxon>
        <taxon>Embryophyta</taxon>
        <taxon>Tracheophyta</taxon>
        <taxon>Spermatophyta</taxon>
        <taxon>Magnoliopsida</taxon>
        <taxon>Liliopsida</taxon>
        <taxon>Poales</taxon>
        <taxon>Poaceae</taxon>
        <taxon>BOP clade</taxon>
        <taxon>Pooideae</taxon>
        <taxon>Triticodae</taxon>
        <taxon>Triticeae</taxon>
        <taxon>Triticinae</taxon>
        <taxon>Triticum</taxon>
    </lineage>
</organism>
<dbReference type="STRING" id="4565.A0A3B6HY29"/>
<dbReference type="Gramene" id="TraesROB_scaffold_008995_01G000100.1">
    <property type="protein sequence ID" value="TraesROB_scaffold_008995_01G000100.1"/>
    <property type="gene ID" value="TraesROB_scaffold_008995_01G000100"/>
</dbReference>
<gene>
    <name evidence="3" type="primary">LOC123087512</name>
</gene>
<dbReference type="OMA" id="VGRDDRY"/>
<dbReference type="RefSeq" id="XP_044365472.1">
    <property type="nucleotide sequence ID" value="XM_044509537.1"/>
</dbReference>
<dbReference type="InterPro" id="IPR053781">
    <property type="entry name" value="F-box_AtFBL13-like"/>
</dbReference>
<dbReference type="InterPro" id="IPR036047">
    <property type="entry name" value="F-box-like_dom_sf"/>
</dbReference>
<dbReference type="SUPFAM" id="SSF81383">
    <property type="entry name" value="F-box domain"/>
    <property type="match status" value="1"/>
</dbReference>
<dbReference type="EnsemblPlants" id="TraesCS4A02G322900.1">
    <property type="protein sequence ID" value="TraesCS4A02G322900.1"/>
    <property type="gene ID" value="TraesCS4A02G322900"/>
</dbReference>
<dbReference type="Gene3D" id="3.80.10.10">
    <property type="entry name" value="Ribonuclease Inhibitor"/>
    <property type="match status" value="1"/>
</dbReference>
<dbReference type="PANTHER" id="PTHR34145">
    <property type="entry name" value="OS02G0105600 PROTEIN"/>
    <property type="match status" value="1"/>
</dbReference>
<dbReference type="InterPro" id="IPR001810">
    <property type="entry name" value="F-box_dom"/>
</dbReference>
<evidence type="ECO:0000313" key="3">
    <source>
        <dbReference type="EnsemblPlants" id="TraesCS4A02G322900.1"/>
    </source>
</evidence>
<dbReference type="OrthoDB" id="613853at2759"/>
<dbReference type="Proteomes" id="UP000019116">
    <property type="component" value="Chromosome 4A"/>
</dbReference>
<evidence type="ECO:0000259" key="1">
    <source>
        <dbReference type="Pfam" id="PF00646"/>
    </source>
</evidence>
<reference evidence="3" key="1">
    <citation type="submission" date="2018-08" db="EMBL/GenBank/DDBJ databases">
        <authorList>
            <person name="Rossello M."/>
        </authorList>
    </citation>
    <scope>NUCLEOTIDE SEQUENCE [LARGE SCALE GENOMIC DNA]</scope>
    <source>
        <strain evidence="3">cv. Chinese Spring</strain>
    </source>
</reference>
<dbReference type="Gramene" id="TraesCAD_scaffold_038172_01G000100.1">
    <property type="protein sequence ID" value="TraesCAD_scaffold_038172_01G000100.1"/>
    <property type="gene ID" value="TraesCAD_scaffold_038172_01G000100"/>
</dbReference>
<evidence type="ECO:0000259" key="2">
    <source>
        <dbReference type="Pfam" id="PF23622"/>
    </source>
</evidence>
<name>A0A3B6HY29_WHEAT</name>
<dbReference type="AlphaFoldDB" id="A0A3B6HY29"/>
<dbReference type="Pfam" id="PF23622">
    <property type="entry name" value="LRR_At1g61320_AtMIF1"/>
    <property type="match status" value="1"/>
</dbReference>
<dbReference type="Gramene" id="TraesMAC4A03G02153510.1">
    <property type="protein sequence ID" value="TraesMAC4A03G02153510.1"/>
    <property type="gene ID" value="TraesMAC4A03G02153510"/>
</dbReference>
<evidence type="ECO:0000313" key="4">
    <source>
        <dbReference type="Proteomes" id="UP000019116"/>
    </source>
</evidence>
<dbReference type="Gramene" id="TraesNOR4A03G02176940.1">
    <property type="protein sequence ID" value="TraesNOR4A03G02176940.1"/>
    <property type="gene ID" value="TraesNOR4A03G02176940"/>
</dbReference>
<dbReference type="Gramene" id="TraesCS4A03G0804100.1">
    <property type="protein sequence ID" value="TraesCS4A03G0804100.1.CDS"/>
    <property type="gene ID" value="TraesCS4A03G0804100"/>
</dbReference>
<dbReference type="InterPro" id="IPR055357">
    <property type="entry name" value="LRR_At1g61320_AtMIF1"/>
</dbReference>
<dbReference type="Gramene" id="TraesCLE_scaffold_030925_01G000100.1">
    <property type="protein sequence ID" value="TraesCLE_scaffold_030925_01G000100.1"/>
    <property type="gene ID" value="TraesCLE_scaffold_030925_01G000100"/>
</dbReference>
<dbReference type="CDD" id="cd22160">
    <property type="entry name" value="F-box_AtFBL13-like"/>
    <property type="match status" value="1"/>
</dbReference>
<sequence length="655" mass="74109">MGNILNFTTAVTDHCCPGQLCRGGGSSSSRMATHQLEALSILAFRALLCEHIQQHEAFCRKRIGSSQFQLLSILLCGAVHAKGIAAGDRFKLCGILIVCGVISDHIICHDAKEPHVDHPRSSSSSRIAGHRFEPLIILAFRAILEHIWQHKSFVQKQIANGRFQLLSILLCGAIHAKGIVASDQCKMCGLLLCGVMSDYFCDDAKDPPTDVLRDLPEGLLWTIFSMLPLDAAVRTSALSRQWRYLWTDCPKLSFDGNTLCNKKNHGKQVYTPLFIHIVNRVLEQCRGKFVEELAIKIELNCMLVEYLDNWVRFAVSSGTKALVFDLAPEERQLVGRDDRYRFPFELLDKESICRLQKIHLSFVDFQPPMQFRGFPNLQKLDLNLVNVSGKEILHMLSNCCNLEWLSIVRCHLNCDLEVNCPLPHLLYLKIVSCIITSIAFDAVNLATFKYKGRAVPIDLSKSSELVCADIWFGRVTFGHAIAVLAKVLTSVQHLTLDTACKPQKIPRLMHHRCEFSQMKYLQLRLVYIEEFDTLSLISFMRSAPFIEKLELHFCFPGYVRLAQELEPIRKLPEHLFNNLKSLHVTGFKACIGQVELLSHMVENAPALEVLSIDNSDKYPLEGHEKNAKTVVDLVHRIVRRYLEGKISPKCTLILL</sequence>
<keyword evidence="4" id="KW-1185">Reference proteome</keyword>
<dbReference type="InterPro" id="IPR053772">
    <property type="entry name" value="At1g61320/At1g61330-like"/>
</dbReference>
<dbReference type="GeneID" id="123087512"/>
<feature type="domain" description="F-box" evidence="1">
    <location>
        <begin position="213"/>
        <end position="251"/>
    </location>
</feature>
<dbReference type="KEGG" id="taes:123087512"/>
<accession>A0A3B6HY29</accession>
<protein>
    <recommendedName>
        <fullName evidence="5">F-box domain-containing protein</fullName>
    </recommendedName>
</protein>
<dbReference type="Gramene" id="TraesSYM4A03G02182160.1">
    <property type="protein sequence ID" value="TraesSYM4A03G02182160.1"/>
    <property type="gene ID" value="TraesSYM4A03G02182160"/>
</dbReference>
<dbReference type="InterPro" id="IPR032675">
    <property type="entry name" value="LRR_dom_sf"/>
</dbReference>